<organism evidence="2 3">
    <name type="scientific">Ignelater luminosus</name>
    <name type="common">Cucubano</name>
    <name type="synonym">Pyrophorus luminosus</name>
    <dbReference type="NCBI Taxonomy" id="2038154"/>
    <lineage>
        <taxon>Eukaryota</taxon>
        <taxon>Metazoa</taxon>
        <taxon>Ecdysozoa</taxon>
        <taxon>Arthropoda</taxon>
        <taxon>Hexapoda</taxon>
        <taxon>Insecta</taxon>
        <taxon>Pterygota</taxon>
        <taxon>Neoptera</taxon>
        <taxon>Endopterygota</taxon>
        <taxon>Coleoptera</taxon>
        <taxon>Polyphaga</taxon>
        <taxon>Elateriformia</taxon>
        <taxon>Elateroidea</taxon>
        <taxon>Elateridae</taxon>
        <taxon>Agrypninae</taxon>
        <taxon>Pyrophorini</taxon>
        <taxon>Ignelater</taxon>
    </lineage>
</organism>
<evidence type="ECO:0000313" key="2">
    <source>
        <dbReference type="EMBL" id="KAF2900628.1"/>
    </source>
</evidence>
<dbReference type="InterPro" id="IPR036045">
    <property type="entry name" value="Sec1-like_sf"/>
</dbReference>
<dbReference type="AlphaFoldDB" id="A0A8K0GJZ9"/>
<dbReference type="InterPro" id="IPR043154">
    <property type="entry name" value="Sec-1-like_dom1"/>
</dbReference>
<comment type="caution">
    <text evidence="2">The sequence shown here is derived from an EMBL/GenBank/DDBJ whole genome shotgun (WGS) entry which is preliminary data.</text>
</comment>
<dbReference type="InterPro" id="IPR027482">
    <property type="entry name" value="Sec1-like_dom2"/>
</dbReference>
<dbReference type="OrthoDB" id="10262287at2759"/>
<evidence type="ECO:0008006" key="4">
    <source>
        <dbReference type="Google" id="ProtNLM"/>
    </source>
</evidence>
<dbReference type="PANTHER" id="PTHR11679">
    <property type="entry name" value="VESICLE PROTEIN SORTING-ASSOCIATED"/>
    <property type="match status" value="1"/>
</dbReference>
<sequence length="598" mass="67242">MSHLQGGKADISLIQIAARNNLITLLEKCPGPKAIVWDNSLAGPVGLVAQYAVLREHAVVKMYPLRAVPLPETDVKHIIFITRPKLHLMDLVAQNVHNDSKARGGPKKQYHLLFVPRKSLLCIKRLEHSGMFGSLTAIEEFKCDFFPFDSDLISMELPEVYRDYHLENDPSCLYQIAQAIMLLQKIYGPIPRIWGRGAAAKQVWDLVTRLQRENISNEIKEQQNSCIDRLLLIDRSLDLISPLATQLTYEGLIDELFGINNTTANFPADKFLSNEERSSESLAEDKKQIILNSGDKLFSELRDKNFNAVGAFLSKQAKLITSQIEDRHDKTVQEMKLFVQRLPIMLANKEAVVRHTAIAECIKEVTDSYDFLDCLQAEQEFLNCIEVDKVSPFIEDLIAQKKPLVKVLRFICLQCIASSGLKPKILEYYKREIVQVYGTQALLALTNLEKVGLLKVQSSTRQYTVLRKALRLTMEDTSEVNPTDISYVHSIYAPLSIRLTEQLLKSGGWKQLQDVLGLLPGPTVDESPLIPNGSSDSNTNSPSIVLIFFIGGCTFAEISALRFLSQQEDPNVEFVIATTKLINGDSFLKNIINADNDK</sequence>
<accession>A0A8K0GJZ9</accession>
<dbReference type="Gene3D" id="3.40.50.1910">
    <property type="match status" value="2"/>
</dbReference>
<evidence type="ECO:0000256" key="1">
    <source>
        <dbReference type="ARBA" id="ARBA00009884"/>
    </source>
</evidence>
<dbReference type="Gene3D" id="1.25.40.850">
    <property type="match status" value="1"/>
</dbReference>
<proteinExistence type="inferred from homology"/>
<dbReference type="EMBL" id="VTPC01002087">
    <property type="protein sequence ID" value="KAF2900628.1"/>
    <property type="molecule type" value="Genomic_DNA"/>
</dbReference>
<dbReference type="Gene3D" id="3.40.50.2060">
    <property type="match status" value="1"/>
</dbReference>
<protein>
    <recommendedName>
        <fullName evidence="4">Vacuolar protein sorting-associated protein 33A</fullName>
    </recommendedName>
</protein>
<keyword evidence="3" id="KW-1185">Reference proteome</keyword>
<comment type="similarity">
    <text evidence="1">Belongs to the STXBP/unc-18/SEC1 family.</text>
</comment>
<dbReference type="GO" id="GO:0016192">
    <property type="term" value="P:vesicle-mediated transport"/>
    <property type="evidence" value="ECO:0007669"/>
    <property type="project" value="InterPro"/>
</dbReference>
<dbReference type="InterPro" id="IPR043155">
    <property type="entry name" value="VPS33_dom3b"/>
</dbReference>
<evidence type="ECO:0000313" key="3">
    <source>
        <dbReference type="Proteomes" id="UP000801492"/>
    </source>
</evidence>
<gene>
    <name evidence="2" type="ORF">ILUMI_05567</name>
</gene>
<dbReference type="FunFam" id="3.40.50.1910:FF:000005">
    <property type="entry name" value="vacuolar protein sorting-associated protein 33A isoform X1"/>
    <property type="match status" value="1"/>
</dbReference>
<dbReference type="Pfam" id="PF00995">
    <property type="entry name" value="Sec1"/>
    <property type="match status" value="1"/>
</dbReference>
<reference evidence="2" key="1">
    <citation type="submission" date="2019-08" db="EMBL/GenBank/DDBJ databases">
        <title>The genome of the North American firefly Photinus pyralis.</title>
        <authorList>
            <consortium name="Photinus pyralis genome working group"/>
            <person name="Fallon T.R."/>
            <person name="Sander Lower S.E."/>
            <person name="Weng J.-K."/>
        </authorList>
    </citation>
    <scope>NUCLEOTIDE SEQUENCE</scope>
    <source>
        <strain evidence="2">TRF0915ILg1</strain>
        <tissue evidence="2">Whole body</tissue>
    </source>
</reference>
<dbReference type="SUPFAM" id="SSF56815">
    <property type="entry name" value="Sec1/munc18-like (SM) proteins"/>
    <property type="match status" value="1"/>
</dbReference>
<dbReference type="InterPro" id="IPR001619">
    <property type="entry name" value="Sec1-like"/>
</dbReference>
<dbReference type="PIRSF" id="PIRSF005715">
    <property type="entry name" value="VPS45_Sec1"/>
    <property type="match status" value="1"/>
</dbReference>
<dbReference type="Proteomes" id="UP000801492">
    <property type="component" value="Unassembled WGS sequence"/>
</dbReference>
<name>A0A8K0GJZ9_IGNLU</name>